<dbReference type="EMBL" id="LHQR01000069">
    <property type="protein sequence ID" value="KXG46429.1"/>
    <property type="molecule type" value="Genomic_DNA"/>
</dbReference>
<dbReference type="OMA" id="QEYMGPP"/>
<accession>A0A135LBU6</accession>
<dbReference type="AlphaFoldDB" id="A0A135LBU6"/>
<dbReference type="OrthoDB" id="3518210at2759"/>
<gene>
    <name evidence="1" type="ORF">PGRI_052850</name>
</gene>
<proteinExistence type="predicted"/>
<dbReference type="RefSeq" id="XP_040644965.1">
    <property type="nucleotide sequence ID" value="XM_040792998.1"/>
</dbReference>
<protein>
    <submittedName>
        <fullName evidence="1">Uncharacterized protein</fullName>
    </submittedName>
</protein>
<reference evidence="1 2" key="1">
    <citation type="journal article" date="2016" name="BMC Genomics">
        <title>Genome sequencing and secondary metabolism of the postharvest pathogen Penicillium griseofulvum.</title>
        <authorList>
            <person name="Banani H."/>
            <person name="Marcet-Houben M."/>
            <person name="Ballester A.R."/>
            <person name="Abbruscato P."/>
            <person name="Gonzalez-Candelas L."/>
            <person name="Gabaldon T."/>
            <person name="Spadaro D."/>
        </authorList>
    </citation>
    <scope>NUCLEOTIDE SEQUENCE [LARGE SCALE GENOMIC DNA]</scope>
    <source>
        <strain evidence="1 2">PG3</strain>
    </source>
</reference>
<evidence type="ECO:0000313" key="2">
    <source>
        <dbReference type="Proteomes" id="UP000070168"/>
    </source>
</evidence>
<sequence length="133" mass="14980">MSSTHPLEFHAPGWHDEERTPVVDGKYCDRATGEIKLASDGDYQEYMGPPAVDIIVRSQHIDTVNCIYRASRSFPMETLLCHIMKVVGDRKLELDSVIATTYSIRVTLAHELTPDQFSEIALNMANGVWDQVD</sequence>
<name>A0A135LBU6_PENPA</name>
<evidence type="ECO:0000313" key="1">
    <source>
        <dbReference type="EMBL" id="KXG46429.1"/>
    </source>
</evidence>
<organism evidence="1 2">
    <name type="scientific">Penicillium patulum</name>
    <name type="common">Penicillium griseofulvum</name>
    <dbReference type="NCBI Taxonomy" id="5078"/>
    <lineage>
        <taxon>Eukaryota</taxon>
        <taxon>Fungi</taxon>
        <taxon>Dikarya</taxon>
        <taxon>Ascomycota</taxon>
        <taxon>Pezizomycotina</taxon>
        <taxon>Eurotiomycetes</taxon>
        <taxon>Eurotiomycetidae</taxon>
        <taxon>Eurotiales</taxon>
        <taxon>Aspergillaceae</taxon>
        <taxon>Penicillium</taxon>
    </lineage>
</organism>
<dbReference type="GeneID" id="63708298"/>
<keyword evidence="2" id="KW-1185">Reference proteome</keyword>
<dbReference type="Proteomes" id="UP000070168">
    <property type="component" value="Unassembled WGS sequence"/>
</dbReference>
<comment type="caution">
    <text evidence="1">The sequence shown here is derived from an EMBL/GenBank/DDBJ whole genome shotgun (WGS) entry which is preliminary data.</text>
</comment>